<evidence type="ECO:0000313" key="3">
    <source>
        <dbReference type="Proteomes" id="UP000078142"/>
    </source>
</evidence>
<proteinExistence type="predicted"/>
<dbReference type="PROSITE" id="PS50007">
    <property type="entry name" value="PIPLC_X_DOMAIN"/>
    <property type="match status" value="1"/>
</dbReference>
<dbReference type="PANTHER" id="PTHR13593">
    <property type="match status" value="1"/>
</dbReference>
<dbReference type="RefSeq" id="WP_064587081.1">
    <property type="nucleotide sequence ID" value="NZ_CP015852.1"/>
</dbReference>
<dbReference type="GO" id="GO:0008081">
    <property type="term" value="F:phosphoric diester hydrolase activity"/>
    <property type="evidence" value="ECO:0007669"/>
    <property type="project" value="InterPro"/>
</dbReference>
<dbReference type="InterPro" id="IPR017946">
    <property type="entry name" value="PLC-like_Pdiesterase_TIM-brl"/>
</dbReference>
<sequence>MNTIANPQKTIATDMPPEVAYKNNDTNILADNFNNPELSDASKVESINTQAIFDSAPELTAVDDTPELYGGFCPGGSWSGGICQPFNNNRTHWMSNSGRLQNLPIHMAILPGTHNSGFDYEAKQTPSMEVCQDVSPHKQLNAGIRVLDIRVQHYFGYPVGDPRRFMIFHSTNNGRTIKDDIINGVRLFHYGQGWDRRREIVILDFHQFKNFTADAHAELSALLKSNFGDSIISPTYKELSIAQIWALPGFKNVVIAYNSGNRDSSFWPGVNQRWIGTNTPSDSELKAFVERVGNEVKPTGELRSIQAARMVLPFFVPKDISSSIMTWFAAGSATHPIMKYFIINSDFSLRHRLVDNIIYSNQFRARVLGLSDITEATPASIGTFDTQAARHLVLRINDEHWAPTVELPLIVDEQPHRLLVCSDASRECELVLQGSDVPFERVTLIKGDTLAFVCLDGSQRWQLQVQDYQSDAGNPHIPLPANGEKFVRFTAKADSETSVAFLPDSAPDGCVIWVVGQSDVRIRYSNEQCESEYVVTAGTSRAFIYHCSTQCWEVRDLQA</sequence>
<dbReference type="GeneID" id="93488859"/>
<dbReference type="Proteomes" id="UP000078142">
    <property type="component" value="Chromosome"/>
</dbReference>
<dbReference type="InterPro" id="IPR048990">
    <property type="entry name" value="StcE_b-sandwich"/>
</dbReference>
<dbReference type="InterPro" id="IPR051057">
    <property type="entry name" value="PI-PLC_domain"/>
</dbReference>
<dbReference type="SUPFAM" id="SSF51695">
    <property type="entry name" value="PLC-like phosphodiesterases"/>
    <property type="match status" value="1"/>
</dbReference>
<dbReference type="AlphaFoldDB" id="A0AAC9FXE9"/>
<dbReference type="Gene3D" id="3.20.20.190">
    <property type="entry name" value="Phosphatidylinositol (PI) phosphodiesterase"/>
    <property type="match status" value="1"/>
</dbReference>
<dbReference type="CDD" id="cd08557">
    <property type="entry name" value="PI-PLCc_bacteria_like"/>
    <property type="match status" value="1"/>
</dbReference>
<protein>
    <recommendedName>
        <fullName evidence="1">Metalloprotease StcE beta-sandwich domain-containing protein</fullName>
    </recommendedName>
</protein>
<accession>A0AAC9FXE9</accession>
<organism evidence="2 3">
    <name type="scientific">Pseudomonas koreensis</name>
    <dbReference type="NCBI Taxonomy" id="198620"/>
    <lineage>
        <taxon>Bacteria</taxon>
        <taxon>Pseudomonadati</taxon>
        <taxon>Pseudomonadota</taxon>
        <taxon>Gammaproteobacteria</taxon>
        <taxon>Pseudomonadales</taxon>
        <taxon>Pseudomonadaceae</taxon>
        <taxon>Pseudomonas</taxon>
    </lineage>
</organism>
<dbReference type="Pfam" id="PF20944">
    <property type="entry name" value="StcE_b-sandwich"/>
    <property type="match status" value="1"/>
</dbReference>
<evidence type="ECO:0000259" key="1">
    <source>
        <dbReference type="Pfam" id="PF20944"/>
    </source>
</evidence>
<reference evidence="2 3" key="1">
    <citation type="submission" date="2016-05" db="EMBL/GenBank/DDBJ databases">
        <authorList>
            <person name="Wang S."/>
            <person name="Zhu B."/>
        </authorList>
    </citation>
    <scope>NUCLEOTIDE SEQUENCE [LARGE SCALE GENOMIC DNA]</scope>
    <source>
        <strain evidence="2 3">CRS05-R5</strain>
    </source>
</reference>
<name>A0AAC9FXE9_9PSED</name>
<dbReference type="PANTHER" id="PTHR13593:SF103">
    <property type="entry name" value="RE10370P"/>
    <property type="match status" value="1"/>
</dbReference>
<evidence type="ECO:0000313" key="2">
    <source>
        <dbReference type="EMBL" id="ANH97870.1"/>
    </source>
</evidence>
<gene>
    <name evidence="2" type="ORF">A8L59_10760</name>
</gene>
<dbReference type="EMBL" id="CP015852">
    <property type="protein sequence ID" value="ANH97870.1"/>
    <property type="molecule type" value="Genomic_DNA"/>
</dbReference>
<dbReference type="GO" id="GO:0006629">
    <property type="term" value="P:lipid metabolic process"/>
    <property type="evidence" value="ECO:0007669"/>
    <property type="project" value="InterPro"/>
</dbReference>
<feature type="domain" description="Metalloprotease StcE beta-sandwich" evidence="1">
    <location>
        <begin position="394"/>
        <end position="464"/>
    </location>
</feature>